<feature type="region of interest" description="Disordered" evidence="1">
    <location>
        <begin position="1"/>
        <end position="48"/>
    </location>
</feature>
<dbReference type="EMBL" id="WIXP02000011">
    <property type="protein sequence ID" value="KAF6203257.1"/>
    <property type="molecule type" value="Genomic_DNA"/>
</dbReference>
<evidence type="ECO:0000313" key="3">
    <source>
        <dbReference type="EMBL" id="KAF6203257.1"/>
    </source>
</evidence>
<keyword evidence="2" id="KW-0812">Transmembrane</keyword>
<name>A0A8S9X2Q8_APOLU</name>
<evidence type="ECO:0000256" key="2">
    <source>
        <dbReference type="SAM" id="Phobius"/>
    </source>
</evidence>
<organism evidence="3 4">
    <name type="scientific">Apolygus lucorum</name>
    <name type="common">Small green plant bug</name>
    <name type="synonym">Lygocoris lucorum</name>
    <dbReference type="NCBI Taxonomy" id="248454"/>
    <lineage>
        <taxon>Eukaryota</taxon>
        <taxon>Metazoa</taxon>
        <taxon>Ecdysozoa</taxon>
        <taxon>Arthropoda</taxon>
        <taxon>Hexapoda</taxon>
        <taxon>Insecta</taxon>
        <taxon>Pterygota</taxon>
        <taxon>Neoptera</taxon>
        <taxon>Paraneoptera</taxon>
        <taxon>Hemiptera</taxon>
        <taxon>Heteroptera</taxon>
        <taxon>Panheteroptera</taxon>
        <taxon>Cimicomorpha</taxon>
        <taxon>Miridae</taxon>
        <taxon>Mirini</taxon>
        <taxon>Apolygus</taxon>
    </lineage>
</organism>
<keyword evidence="2" id="KW-0472">Membrane</keyword>
<accession>A0A8S9X2Q8</accession>
<dbReference type="AlphaFoldDB" id="A0A8S9X2Q8"/>
<keyword evidence="4" id="KW-1185">Reference proteome</keyword>
<evidence type="ECO:0000256" key="1">
    <source>
        <dbReference type="SAM" id="MobiDB-lite"/>
    </source>
</evidence>
<sequence length="155" mass="17266">MVSRRKPITDSRHLNTAFNPPKEIKAAPPSRFLLHKPTQPAREPTARKEMPRTCDAHMPMHYGTTKIIRRKPTTLKAFTTAECTTVKRGISPRKPIEWKPAVVVAEKDEGRRRTTRMLPFAAYCIGVGAACWANGIEAGVGFAFPNARFSFFGGS</sequence>
<proteinExistence type="predicted"/>
<reference evidence="3" key="1">
    <citation type="journal article" date="2021" name="Mol. Ecol. Resour.">
        <title>Apolygus lucorum genome provides insights into omnivorousness and mesophyll feeding.</title>
        <authorList>
            <person name="Liu Y."/>
            <person name="Liu H."/>
            <person name="Wang H."/>
            <person name="Huang T."/>
            <person name="Liu B."/>
            <person name="Yang B."/>
            <person name="Yin L."/>
            <person name="Li B."/>
            <person name="Zhang Y."/>
            <person name="Zhang S."/>
            <person name="Jiang F."/>
            <person name="Zhang X."/>
            <person name="Ren Y."/>
            <person name="Wang B."/>
            <person name="Wang S."/>
            <person name="Lu Y."/>
            <person name="Wu K."/>
            <person name="Fan W."/>
            <person name="Wang G."/>
        </authorList>
    </citation>
    <scope>NUCLEOTIDE SEQUENCE</scope>
    <source>
        <strain evidence="3">12Hb</strain>
    </source>
</reference>
<dbReference type="Proteomes" id="UP000466442">
    <property type="component" value="Unassembled WGS sequence"/>
</dbReference>
<evidence type="ECO:0000313" key="4">
    <source>
        <dbReference type="Proteomes" id="UP000466442"/>
    </source>
</evidence>
<comment type="caution">
    <text evidence="3">The sequence shown here is derived from an EMBL/GenBank/DDBJ whole genome shotgun (WGS) entry which is preliminary data.</text>
</comment>
<protein>
    <submittedName>
        <fullName evidence="3">Uncharacterized protein</fullName>
    </submittedName>
</protein>
<gene>
    <name evidence="3" type="ORF">GE061_003675</name>
</gene>
<feature type="transmembrane region" description="Helical" evidence="2">
    <location>
        <begin position="120"/>
        <end position="144"/>
    </location>
</feature>
<keyword evidence="2" id="KW-1133">Transmembrane helix</keyword>